<evidence type="ECO:0000313" key="7">
    <source>
        <dbReference type="Proteomes" id="UP000028525"/>
    </source>
</evidence>
<name>A0A084JEB0_9FIRM</name>
<keyword evidence="2" id="KW-0813">Transport</keyword>
<comment type="caution">
    <text evidence="6">The sequence shown here is derived from an EMBL/GenBank/DDBJ whole genome shotgun (WGS) entry which is preliminary data.</text>
</comment>
<dbReference type="EMBL" id="JPME01000036">
    <property type="protein sequence ID" value="KEZ87294.1"/>
    <property type="molecule type" value="Genomic_DNA"/>
</dbReference>
<dbReference type="PROSITE" id="PS50893">
    <property type="entry name" value="ABC_TRANSPORTER_2"/>
    <property type="match status" value="1"/>
</dbReference>
<dbReference type="STRING" id="29354.IO98_21320"/>
<dbReference type="SUPFAM" id="SSF52540">
    <property type="entry name" value="P-loop containing nucleoside triphosphate hydrolases"/>
    <property type="match status" value="1"/>
</dbReference>
<dbReference type="CDD" id="cd03255">
    <property type="entry name" value="ABC_MJ0796_LolCDE_FtsE"/>
    <property type="match status" value="1"/>
</dbReference>
<accession>A0A084JEB0</accession>
<dbReference type="InterPro" id="IPR003439">
    <property type="entry name" value="ABC_transporter-like_ATP-bd"/>
</dbReference>
<dbReference type="Gene3D" id="3.40.50.300">
    <property type="entry name" value="P-loop containing nucleotide triphosphate hydrolases"/>
    <property type="match status" value="1"/>
</dbReference>
<dbReference type="PANTHER" id="PTHR42798:SF7">
    <property type="entry name" value="ALPHA-D-RIBOSE 1-METHYLPHOSPHONATE 5-TRIPHOSPHATE SYNTHASE SUBUNIT PHNL"/>
    <property type="match status" value="1"/>
</dbReference>
<proteinExistence type="inferred from homology"/>
<evidence type="ECO:0000256" key="4">
    <source>
        <dbReference type="ARBA" id="ARBA00022840"/>
    </source>
</evidence>
<feature type="domain" description="ABC transporter" evidence="5">
    <location>
        <begin position="5"/>
        <end position="244"/>
    </location>
</feature>
<dbReference type="RefSeq" id="WP_038284290.1">
    <property type="nucleotide sequence ID" value="NZ_JPME01000036.1"/>
</dbReference>
<evidence type="ECO:0000256" key="1">
    <source>
        <dbReference type="ARBA" id="ARBA00005417"/>
    </source>
</evidence>
<evidence type="ECO:0000313" key="6">
    <source>
        <dbReference type="EMBL" id="KEZ87294.1"/>
    </source>
</evidence>
<keyword evidence="4 6" id="KW-0067">ATP-binding</keyword>
<dbReference type="AlphaFoldDB" id="A0A084JEB0"/>
<dbReference type="Pfam" id="PF00005">
    <property type="entry name" value="ABC_tran"/>
    <property type="match status" value="1"/>
</dbReference>
<keyword evidence="7" id="KW-1185">Reference proteome</keyword>
<evidence type="ECO:0000256" key="2">
    <source>
        <dbReference type="ARBA" id="ARBA00022448"/>
    </source>
</evidence>
<dbReference type="PROSITE" id="PS00211">
    <property type="entry name" value="ABC_TRANSPORTER_1"/>
    <property type="match status" value="1"/>
</dbReference>
<comment type="similarity">
    <text evidence="1">Belongs to the ABC transporter superfamily.</text>
</comment>
<evidence type="ECO:0000256" key="3">
    <source>
        <dbReference type="ARBA" id="ARBA00022741"/>
    </source>
</evidence>
<dbReference type="OrthoDB" id="9802264at2"/>
<dbReference type="GO" id="GO:0016887">
    <property type="term" value="F:ATP hydrolysis activity"/>
    <property type="evidence" value="ECO:0007669"/>
    <property type="project" value="InterPro"/>
</dbReference>
<dbReference type="InterPro" id="IPR003593">
    <property type="entry name" value="AAA+_ATPase"/>
</dbReference>
<dbReference type="SMART" id="SM00382">
    <property type="entry name" value="AAA"/>
    <property type="match status" value="1"/>
</dbReference>
<keyword evidence="3" id="KW-0547">Nucleotide-binding</keyword>
<gene>
    <name evidence="6" type="ORF">IO98_21320</name>
</gene>
<dbReference type="GO" id="GO:0005524">
    <property type="term" value="F:ATP binding"/>
    <property type="evidence" value="ECO:0007669"/>
    <property type="project" value="UniProtKB-KW"/>
</dbReference>
<reference evidence="6 7" key="1">
    <citation type="submission" date="2014-07" db="EMBL/GenBank/DDBJ databases">
        <title>Draft genome of Clostridium celerecrescens 152B isolated from sediments associated with methane hydrate from Krishna Godavari basin.</title>
        <authorList>
            <person name="Honkalas V.S."/>
            <person name="Dabir A.P."/>
            <person name="Arora P."/>
            <person name="Dhakephalkar P.K."/>
        </authorList>
    </citation>
    <scope>NUCLEOTIDE SEQUENCE [LARGE SCALE GENOMIC DNA]</scope>
    <source>
        <strain evidence="6 7">152B</strain>
    </source>
</reference>
<dbReference type="InterPro" id="IPR017911">
    <property type="entry name" value="MacB-like_ATP-bd"/>
</dbReference>
<dbReference type="InterPro" id="IPR017871">
    <property type="entry name" value="ABC_transporter-like_CS"/>
</dbReference>
<dbReference type="Proteomes" id="UP000028525">
    <property type="component" value="Unassembled WGS sequence"/>
</dbReference>
<dbReference type="PANTHER" id="PTHR42798">
    <property type="entry name" value="LIPOPROTEIN-RELEASING SYSTEM ATP-BINDING PROTEIN LOLD"/>
    <property type="match status" value="1"/>
</dbReference>
<organism evidence="6 7">
    <name type="scientific">Lacrimispora celerecrescens</name>
    <dbReference type="NCBI Taxonomy" id="29354"/>
    <lineage>
        <taxon>Bacteria</taxon>
        <taxon>Bacillati</taxon>
        <taxon>Bacillota</taxon>
        <taxon>Clostridia</taxon>
        <taxon>Lachnospirales</taxon>
        <taxon>Lachnospiraceae</taxon>
        <taxon>Lacrimispora</taxon>
    </lineage>
</organism>
<dbReference type="InterPro" id="IPR027417">
    <property type="entry name" value="P-loop_NTPase"/>
</dbReference>
<protein>
    <submittedName>
        <fullName evidence="6">ABC transporter ATP-binding protein</fullName>
    </submittedName>
</protein>
<evidence type="ECO:0000259" key="5">
    <source>
        <dbReference type="PROSITE" id="PS50893"/>
    </source>
</evidence>
<sequence length="252" mass="27723">MNKILSGKNIVKTYGIGREASNALNGVNIEILAGEFVAVMGPSGCGKSTLLFALSGTDTINSGSIQFGGKELTRLNENALADIRRTKMGFVFQQPAMLKNLNILDNIILSSVQENRKNTAGIIRKAKTLIEKTGITGLEERDITEVSGGQLQRACICRALMNEPEILFADEPTGALNSKSSEEIMDLFSDISKNGMAVFLVTHDAKVASRADRVLFMNDGAVRSELFLKKFNERDMENRVNQVILRMRDYEI</sequence>